<dbReference type="InterPro" id="IPR029752">
    <property type="entry name" value="D-isomer_DH_CS1"/>
</dbReference>
<reference evidence="7 8" key="1">
    <citation type="submission" date="2019-03" db="EMBL/GenBank/DDBJ databases">
        <title>Diversity of the mouse oral microbiome.</title>
        <authorList>
            <person name="Joseph S."/>
            <person name="Aduse-Opoku J."/>
            <person name="Curtis M."/>
            <person name="Wade W."/>
            <person name="Hashim A."/>
        </authorList>
    </citation>
    <scope>NUCLEOTIDE SEQUENCE [LARGE SCALE GENOMIC DNA]</scope>
    <source>
        <strain evidence="7 8">P11</strain>
    </source>
</reference>
<comment type="similarity">
    <text evidence="1 4">Belongs to the D-isomer specific 2-hydroxyacid dehydrogenase family.</text>
</comment>
<feature type="domain" description="D-isomer specific 2-hydroxyacid dehydrogenase catalytic" evidence="5">
    <location>
        <begin position="5"/>
        <end position="331"/>
    </location>
</feature>
<dbReference type="AlphaFoldDB" id="A0A4Y9IQD3"/>
<dbReference type="Proteomes" id="UP000298285">
    <property type="component" value="Unassembled WGS sequence"/>
</dbReference>
<keyword evidence="2 4" id="KW-0560">Oxidoreductase</keyword>
<dbReference type="FunFam" id="3.40.50.720:FF:000292">
    <property type="entry name" value="Putative D-lactate dehydrogenase"/>
    <property type="match status" value="1"/>
</dbReference>
<name>A0A4Y9IQD3_9BACT</name>
<evidence type="ECO:0000256" key="2">
    <source>
        <dbReference type="ARBA" id="ARBA00023002"/>
    </source>
</evidence>
<keyword evidence="3" id="KW-0520">NAD</keyword>
<evidence type="ECO:0000259" key="6">
    <source>
        <dbReference type="Pfam" id="PF02826"/>
    </source>
</evidence>
<dbReference type="RefSeq" id="WP_135103782.1">
    <property type="nucleotide sequence ID" value="NZ_JADGKW010000001.1"/>
</dbReference>
<dbReference type="PANTHER" id="PTHR43026:SF1">
    <property type="entry name" value="2-HYDROXYACID DEHYDROGENASE HOMOLOG 1-RELATED"/>
    <property type="match status" value="1"/>
</dbReference>
<dbReference type="Gene3D" id="3.40.50.720">
    <property type="entry name" value="NAD(P)-binding Rossmann-like Domain"/>
    <property type="match status" value="2"/>
</dbReference>
<dbReference type="GO" id="GO:0051287">
    <property type="term" value="F:NAD binding"/>
    <property type="evidence" value="ECO:0007669"/>
    <property type="project" value="InterPro"/>
</dbReference>
<dbReference type="InterPro" id="IPR036291">
    <property type="entry name" value="NAD(P)-bd_dom_sf"/>
</dbReference>
<dbReference type="SUPFAM" id="SSF51735">
    <property type="entry name" value="NAD(P)-binding Rossmann-fold domains"/>
    <property type="match status" value="1"/>
</dbReference>
<evidence type="ECO:0000256" key="1">
    <source>
        <dbReference type="ARBA" id="ARBA00005854"/>
    </source>
</evidence>
<evidence type="ECO:0000256" key="4">
    <source>
        <dbReference type="RuleBase" id="RU003719"/>
    </source>
</evidence>
<evidence type="ECO:0000313" key="8">
    <source>
        <dbReference type="Proteomes" id="UP000298285"/>
    </source>
</evidence>
<dbReference type="OrthoDB" id="9777288at2"/>
<dbReference type="CDD" id="cd12183">
    <property type="entry name" value="LDH_like_2"/>
    <property type="match status" value="1"/>
</dbReference>
<dbReference type="Pfam" id="PF00389">
    <property type="entry name" value="2-Hacid_dh"/>
    <property type="match status" value="1"/>
</dbReference>
<protein>
    <submittedName>
        <fullName evidence="7">2-hydroxyacid dehydrogenase</fullName>
    </submittedName>
</protein>
<dbReference type="InterPro" id="IPR006140">
    <property type="entry name" value="D-isomer_DH_NAD-bd"/>
</dbReference>
<comment type="caution">
    <text evidence="7">The sequence shown here is derived from an EMBL/GenBank/DDBJ whole genome shotgun (WGS) entry which is preliminary data.</text>
</comment>
<dbReference type="PROSITE" id="PS00065">
    <property type="entry name" value="D_2_HYDROXYACID_DH_1"/>
    <property type="match status" value="1"/>
</dbReference>
<evidence type="ECO:0000256" key="3">
    <source>
        <dbReference type="ARBA" id="ARBA00023027"/>
    </source>
</evidence>
<dbReference type="InterPro" id="IPR006139">
    <property type="entry name" value="D-isomer_2_OHA_DH_cat_dom"/>
</dbReference>
<accession>A0A4Y9IQD3</accession>
<gene>
    <name evidence="7" type="ORF">E4T88_01845</name>
</gene>
<dbReference type="SUPFAM" id="SSF52283">
    <property type="entry name" value="Formate/glycerate dehydrogenase catalytic domain-like"/>
    <property type="match status" value="1"/>
</dbReference>
<dbReference type="Pfam" id="PF02826">
    <property type="entry name" value="2-Hacid_dh_C"/>
    <property type="match status" value="1"/>
</dbReference>
<dbReference type="EMBL" id="SPPK01000001">
    <property type="protein sequence ID" value="TFU90743.1"/>
    <property type="molecule type" value="Genomic_DNA"/>
</dbReference>
<evidence type="ECO:0000313" key="7">
    <source>
        <dbReference type="EMBL" id="TFU90743.1"/>
    </source>
</evidence>
<evidence type="ECO:0000259" key="5">
    <source>
        <dbReference type="Pfam" id="PF00389"/>
    </source>
</evidence>
<sequence>MAYKIAVFDAKPYDRVTFDRVNEKYGFELTYHKEHLDINNVVLANGADAVCIFVNAVVDSDVVAKLKSYGINLIALRCAGFNNVDILAAEKHGVKVVRVPDYSPHAIAEHTLALMLCLNRKVHRAFLRTRDGNFSLVGFEGFDMYGKTVGVIGTGKIGKVAIGLFKGLGMNVLAYDLYPDNAFAEAEGIKYVTLDELYANSDIITLHCPLTKETEYLICDESINKMKDGVMIVNTGRGKLIHTRHLIDGLLSRKIGYAGLDVYEEEGAYFYEDHSDAVMTDDVLARLLSFNNVIVTSHQAFFTQEAMENIANTTMNSISDFFAGKELKNQVVYKA</sequence>
<dbReference type="PANTHER" id="PTHR43026">
    <property type="entry name" value="2-HYDROXYACID DEHYDROGENASE HOMOLOG 1-RELATED"/>
    <property type="match status" value="1"/>
</dbReference>
<organism evidence="7 8">
    <name type="scientific">Dysgonomonas mossii</name>
    <dbReference type="NCBI Taxonomy" id="163665"/>
    <lineage>
        <taxon>Bacteria</taxon>
        <taxon>Pseudomonadati</taxon>
        <taxon>Bacteroidota</taxon>
        <taxon>Bacteroidia</taxon>
        <taxon>Bacteroidales</taxon>
        <taxon>Dysgonomonadaceae</taxon>
        <taxon>Dysgonomonas</taxon>
    </lineage>
</organism>
<dbReference type="GO" id="GO:0008720">
    <property type="term" value="F:D-lactate dehydrogenase (NAD+) activity"/>
    <property type="evidence" value="ECO:0007669"/>
    <property type="project" value="TreeGrafter"/>
</dbReference>
<feature type="domain" description="D-isomer specific 2-hydroxyacid dehydrogenase NAD-binding" evidence="6">
    <location>
        <begin position="112"/>
        <end position="300"/>
    </location>
</feature>
<proteinExistence type="inferred from homology"/>
<dbReference type="InterPro" id="IPR058205">
    <property type="entry name" value="D-LDH-like"/>
</dbReference>